<name>A0A660KY72_9ACTN</name>
<evidence type="ECO:0000313" key="3">
    <source>
        <dbReference type="Proteomes" id="UP000278962"/>
    </source>
</evidence>
<dbReference type="RefSeq" id="WP_170179583.1">
    <property type="nucleotide sequence ID" value="NZ_RBIL01000003.1"/>
</dbReference>
<feature type="compositionally biased region" description="Acidic residues" evidence="1">
    <location>
        <begin position="25"/>
        <end position="48"/>
    </location>
</feature>
<proteinExistence type="predicted"/>
<evidence type="ECO:0000256" key="1">
    <source>
        <dbReference type="SAM" id="MobiDB-lite"/>
    </source>
</evidence>
<keyword evidence="3" id="KW-1185">Reference proteome</keyword>
<dbReference type="AlphaFoldDB" id="A0A660KY72"/>
<sequence length="48" mass="5323">MSDPDPRALPPDFDAPGQVDYPDPAFDDDHEDDVLETPDADEPDPIEE</sequence>
<evidence type="ECO:0000313" key="2">
    <source>
        <dbReference type="EMBL" id="RKQ84966.1"/>
    </source>
</evidence>
<reference evidence="2 3" key="1">
    <citation type="submission" date="2018-10" db="EMBL/GenBank/DDBJ databases">
        <title>Genomic Encyclopedia of Archaeal and Bacterial Type Strains, Phase II (KMG-II): from individual species to whole genera.</title>
        <authorList>
            <person name="Goeker M."/>
        </authorList>
    </citation>
    <scope>NUCLEOTIDE SEQUENCE [LARGE SCALE GENOMIC DNA]</scope>
    <source>
        <strain evidence="2 3">DSM 14954</strain>
    </source>
</reference>
<organism evidence="2 3">
    <name type="scientific">Solirubrobacter pauli</name>
    <dbReference type="NCBI Taxonomy" id="166793"/>
    <lineage>
        <taxon>Bacteria</taxon>
        <taxon>Bacillati</taxon>
        <taxon>Actinomycetota</taxon>
        <taxon>Thermoleophilia</taxon>
        <taxon>Solirubrobacterales</taxon>
        <taxon>Solirubrobacteraceae</taxon>
        <taxon>Solirubrobacter</taxon>
    </lineage>
</organism>
<feature type="region of interest" description="Disordered" evidence="1">
    <location>
        <begin position="1"/>
        <end position="48"/>
    </location>
</feature>
<gene>
    <name evidence="2" type="ORF">C8N24_6597</name>
</gene>
<dbReference type="Proteomes" id="UP000278962">
    <property type="component" value="Unassembled WGS sequence"/>
</dbReference>
<comment type="caution">
    <text evidence="2">The sequence shown here is derived from an EMBL/GenBank/DDBJ whole genome shotgun (WGS) entry which is preliminary data.</text>
</comment>
<dbReference type="EMBL" id="RBIL01000003">
    <property type="protein sequence ID" value="RKQ84966.1"/>
    <property type="molecule type" value="Genomic_DNA"/>
</dbReference>
<protein>
    <submittedName>
        <fullName evidence="2">Uncharacterized protein</fullName>
    </submittedName>
</protein>
<accession>A0A660KY72</accession>